<sequence length="80" mass="9655">MREKIEEFLSRELVLEREIYEELLEHHKNKLKNSESITGTLEDVFVAEYQAKINLLHQLEIRYIEFFKKELIGKSKDYPA</sequence>
<protein>
    <submittedName>
        <fullName evidence="1">Uncharacterized protein</fullName>
    </submittedName>
</protein>
<reference evidence="1 2" key="1">
    <citation type="submission" date="2023-06" db="EMBL/GenBank/DDBJ databases">
        <title>Five Gram-positive bacteria isolated from mangrove sediments in Shenzhen, Guangdong, China.</title>
        <authorList>
            <person name="Yu S."/>
            <person name="Zheng W."/>
            <person name="Huang Y."/>
        </authorList>
    </citation>
    <scope>NUCLEOTIDE SEQUENCE [LARGE SCALE GENOMIC DNA]</scope>
    <source>
        <strain evidence="1 2">SaN35-3</strain>
    </source>
</reference>
<dbReference type="EMBL" id="CP129013">
    <property type="protein sequence ID" value="WLR42698.1"/>
    <property type="molecule type" value="Genomic_DNA"/>
</dbReference>
<accession>A0ABY9JVD3</accession>
<evidence type="ECO:0000313" key="2">
    <source>
        <dbReference type="Proteomes" id="UP001197974"/>
    </source>
</evidence>
<dbReference type="Proteomes" id="UP001197974">
    <property type="component" value="Chromosome"/>
</dbReference>
<dbReference type="RefSeq" id="WP_226539490.1">
    <property type="nucleotide sequence ID" value="NZ_CP129013.1"/>
</dbReference>
<keyword evidence="2" id="KW-1185">Reference proteome</keyword>
<gene>
    <name evidence="1" type="ORF">LC087_00125</name>
</gene>
<organism evidence="1 2">
    <name type="scientific">Bacillus carboniphilus</name>
    <dbReference type="NCBI Taxonomy" id="86663"/>
    <lineage>
        <taxon>Bacteria</taxon>
        <taxon>Bacillati</taxon>
        <taxon>Bacillota</taxon>
        <taxon>Bacilli</taxon>
        <taxon>Bacillales</taxon>
        <taxon>Bacillaceae</taxon>
        <taxon>Bacillus</taxon>
    </lineage>
</organism>
<evidence type="ECO:0000313" key="1">
    <source>
        <dbReference type="EMBL" id="WLR42698.1"/>
    </source>
</evidence>
<proteinExistence type="predicted"/>
<name>A0ABY9JVD3_9BACI</name>